<evidence type="ECO:0000259" key="1">
    <source>
        <dbReference type="Pfam" id="PF13649"/>
    </source>
</evidence>
<dbReference type="InterPro" id="IPR029063">
    <property type="entry name" value="SAM-dependent_MTases_sf"/>
</dbReference>
<dbReference type="GO" id="GO:0032259">
    <property type="term" value="P:methylation"/>
    <property type="evidence" value="ECO:0007669"/>
    <property type="project" value="UniProtKB-KW"/>
</dbReference>
<dbReference type="Pfam" id="PF13649">
    <property type="entry name" value="Methyltransf_25"/>
    <property type="match status" value="1"/>
</dbReference>
<name>A0ABY9WT11_9BACT</name>
<evidence type="ECO:0000313" key="3">
    <source>
        <dbReference type="Proteomes" id="UP001611383"/>
    </source>
</evidence>
<dbReference type="SUPFAM" id="SSF53335">
    <property type="entry name" value="S-adenosyl-L-methionine-dependent methyltransferases"/>
    <property type="match status" value="1"/>
</dbReference>
<evidence type="ECO:0000313" key="2">
    <source>
        <dbReference type="EMBL" id="WNG45896.1"/>
    </source>
</evidence>
<protein>
    <submittedName>
        <fullName evidence="2">Class I SAM-dependent methyltransferase</fullName>
    </submittedName>
</protein>
<dbReference type="InterPro" id="IPR041698">
    <property type="entry name" value="Methyltransf_25"/>
</dbReference>
<sequence>MGKQSRKKKLERERKQAIEAAKTLPGLTHERELYAKSWSQHDAAKFAQDAHYAWMASFTAGYDRILEIGTGDGRGTIELLRAGHSVVSIDENPACLHIAQRKIEAAGFAVAVEQRETLQQGNDGYAITYKPPTSNMPVSGALLLEGDLLNDPSLLAWLKGLPRFDAVVCWLMGSHRARPFNTALEPLPAGAYRLRVQNQVYRLADTVLRTGGILHIVDRAEISSSEKMAELLRLDTQKAHEEQASAFSSLRVDPRIEARPYEPPEKPGVLMGMTPGLSGRIPMSDKTGLVSIISRKP</sequence>
<reference evidence="2 3" key="1">
    <citation type="submission" date="2019-08" db="EMBL/GenBank/DDBJ databases">
        <title>Archangium and Cystobacter genomes.</title>
        <authorList>
            <person name="Chen I.-C.K."/>
            <person name="Wielgoss S."/>
        </authorList>
    </citation>
    <scope>NUCLEOTIDE SEQUENCE [LARGE SCALE GENOMIC DNA]</scope>
    <source>
        <strain evidence="2 3">Cbm 6</strain>
    </source>
</reference>
<dbReference type="RefSeq" id="WP_395821656.1">
    <property type="nucleotide sequence ID" value="NZ_CP043494.1"/>
</dbReference>
<dbReference type="Proteomes" id="UP001611383">
    <property type="component" value="Chromosome"/>
</dbReference>
<keyword evidence="3" id="KW-1185">Reference proteome</keyword>
<keyword evidence="2" id="KW-0489">Methyltransferase</keyword>
<dbReference type="Gene3D" id="3.40.50.150">
    <property type="entry name" value="Vaccinia Virus protein VP39"/>
    <property type="match status" value="1"/>
</dbReference>
<accession>A0ABY9WT11</accession>
<proteinExistence type="predicted"/>
<dbReference type="CDD" id="cd02440">
    <property type="entry name" value="AdoMet_MTases"/>
    <property type="match status" value="1"/>
</dbReference>
<keyword evidence="2" id="KW-0808">Transferase</keyword>
<dbReference type="EMBL" id="CP043494">
    <property type="protein sequence ID" value="WNG45896.1"/>
    <property type="molecule type" value="Genomic_DNA"/>
</dbReference>
<dbReference type="GO" id="GO:0008168">
    <property type="term" value="F:methyltransferase activity"/>
    <property type="evidence" value="ECO:0007669"/>
    <property type="project" value="UniProtKB-KW"/>
</dbReference>
<organism evidence="2 3">
    <name type="scientific">Archangium minus</name>
    <dbReference type="NCBI Taxonomy" id="83450"/>
    <lineage>
        <taxon>Bacteria</taxon>
        <taxon>Pseudomonadati</taxon>
        <taxon>Myxococcota</taxon>
        <taxon>Myxococcia</taxon>
        <taxon>Myxococcales</taxon>
        <taxon>Cystobacterineae</taxon>
        <taxon>Archangiaceae</taxon>
        <taxon>Archangium</taxon>
    </lineage>
</organism>
<feature type="domain" description="Methyltransferase" evidence="1">
    <location>
        <begin position="65"/>
        <end position="115"/>
    </location>
</feature>
<gene>
    <name evidence="2" type="ORF">F0U60_18585</name>
</gene>